<proteinExistence type="predicted"/>
<name>E1K0L6_SOLFR</name>
<sequence>MKDAAVQRHEQPDRILDIHRPEHAARLSEAFARERNEVQAALAELGTMRYADRPSREETAFATMEPMPGHSLMDRAPREVLRLRAALFLISCHEHRRN</sequence>
<evidence type="ECO:0000313" key="1">
    <source>
        <dbReference type="EMBL" id="EFL49868.1"/>
    </source>
</evidence>
<protein>
    <submittedName>
        <fullName evidence="1">Uncharacterized protein</fullName>
    </submittedName>
</protein>
<dbReference type="EMBL" id="AECZ01000031">
    <property type="protein sequence ID" value="EFL49868.1"/>
    <property type="molecule type" value="Genomic_DNA"/>
</dbReference>
<dbReference type="eggNOG" id="ENOG5032JF4">
    <property type="taxonomic scope" value="Bacteria"/>
</dbReference>
<dbReference type="STRING" id="596151.DesfrDRAFT_3416"/>
<comment type="caution">
    <text evidence="1">The sequence shown here is derived from an EMBL/GenBank/DDBJ whole genome shotgun (WGS) entry which is preliminary data.</text>
</comment>
<dbReference type="AlphaFoldDB" id="E1K0L6"/>
<accession>E1K0L6</accession>
<dbReference type="RefSeq" id="WP_005995935.1">
    <property type="nucleotide sequence ID" value="NZ_AECZ01000031.1"/>
</dbReference>
<gene>
    <name evidence="1" type="ORF">DesfrDRAFT_3416</name>
</gene>
<dbReference type="OrthoDB" id="5456492at2"/>
<reference evidence="1 2" key="1">
    <citation type="submission" date="2010-08" db="EMBL/GenBank/DDBJ databases">
        <title>The draft genome of Desulfovibrio fructosovorans JJ.</title>
        <authorList>
            <consortium name="US DOE Joint Genome Institute (JGI-PGF)"/>
            <person name="Lucas S."/>
            <person name="Copeland A."/>
            <person name="Lapidus A."/>
            <person name="Cheng J.-F."/>
            <person name="Bruce D."/>
            <person name="Goodwin L."/>
            <person name="Pitluck S."/>
            <person name="Land M.L."/>
            <person name="Hauser L."/>
            <person name="Chang Y.-J."/>
            <person name="Jeffries C."/>
            <person name="Wall J.D."/>
            <person name="Stahl D.A."/>
            <person name="Arkin A.P."/>
            <person name="Dehal P."/>
            <person name="Stolyar S.M."/>
            <person name="Hazen T.C."/>
            <person name="Woyke T.J."/>
        </authorList>
    </citation>
    <scope>NUCLEOTIDE SEQUENCE [LARGE SCALE GENOMIC DNA]</scope>
    <source>
        <strain evidence="1 2">JJ</strain>
    </source>
</reference>
<evidence type="ECO:0000313" key="2">
    <source>
        <dbReference type="Proteomes" id="UP000006250"/>
    </source>
</evidence>
<dbReference type="Proteomes" id="UP000006250">
    <property type="component" value="Unassembled WGS sequence"/>
</dbReference>
<organism evidence="1 2">
    <name type="scientific">Solidesulfovibrio fructosivorans JJ]</name>
    <dbReference type="NCBI Taxonomy" id="596151"/>
    <lineage>
        <taxon>Bacteria</taxon>
        <taxon>Pseudomonadati</taxon>
        <taxon>Thermodesulfobacteriota</taxon>
        <taxon>Desulfovibrionia</taxon>
        <taxon>Desulfovibrionales</taxon>
        <taxon>Desulfovibrionaceae</taxon>
        <taxon>Solidesulfovibrio</taxon>
    </lineage>
</organism>
<keyword evidence="2" id="KW-1185">Reference proteome</keyword>